<dbReference type="InterPro" id="IPR012340">
    <property type="entry name" value="NA-bd_OB-fold"/>
</dbReference>
<comment type="caution">
    <text evidence="8">The sequence shown here is derived from an EMBL/GenBank/DDBJ whole genome shotgun (WGS) entry which is preliminary data.</text>
</comment>
<dbReference type="InterPro" id="IPR004364">
    <property type="entry name" value="Aa-tRNA-synt_II"/>
</dbReference>
<keyword evidence="4" id="KW-0648">Protein biosynthesis</keyword>
<dbReference type="SUPFAM" id="SSF55681">
    <property type="entry name" value="Class II aaRS and biotin synthetases"/>
    <property type="match status" value="1"/>
</dbReference>
<evidence type="ECO:0000313" key="9">
    <source>
        <dbReference type="Proteomes" id="UP001174909"/>
    </source>
</evidence>
<dbReference type="GO" id="GO:0005524">
    <property type="term" value="F:ATP binding"/>
    <property type="evidence" value="ECO:0007669"/>
    <property type="project" value="UniProtKB-KW"/>
</dbReference>
<dbReference type="GO" id="GO:0003676">
    <property type="term" value="F:nucleic acid binding"/>
    <property type="evidence" value="ECO:0007669"/>
    <property type="project" value="InterPro"/>
</dbReference>
<dbReference type="PANTHER" id="PTHR22594">
    <property type="entry name" value="ASPARTYL/LYSYL-TRNA SYNTHETASE"/>
    <property type="match status" value="1"/>
</dbReference>
<keyword evidence="9" id="KW-1185">Reference proteome</keyword>
<dbReference type="InterPro" id="IPR045864">
    <property type="entry name" value="aa-tRNA-synth_II/BPL/LPL"/>
</dbReference>
<evidence type="ECO:0000259" key="7">
    <source>
        <dbReference type="Pfam" id="PF01336"/>
    </source>
</evidence>
<evidence type="ECO:0000256" key="3">
    <source>
        <dbReference type="ARBA" id="ARBA00022840"/>
    </source>
</evidence>
<dbReference type="Proteomes" id="UP001174909">
    <property type="component" value="Unassembled WGS sequence"/>
</dbReference>
<dbReference type="InterPro" id="IPR004365">
    <property type="entry name" value="NA-bd_OB_tRNA"/>
</dbReference>
<sequence>MLKTISCGDVRAEHIGKTVTLAGWVHRRRDHGGLIFIDLRDREGIVQVVFNPDNAPDIHATAESLRNEWVVQVTGTVTARPEGTENPNMATGEVEVSTEQVRVLNESKTPPFYINEESEVDELIRMKYRFLDLRRQSMRDTIIMRHEVVRYIRNFLSDRGFLEVETPILIKSTPEGARDYLVPSRIYPASSTRCRSRRSS</sequence>
<keyword evidence="3" id="KW-0067">ATP-binding</keyword>
<dbReference type="AlphaFoldDB" id="A0AA35RDM0"/>
<keyword evidence="2" id="KW-0547">Nucleotide-binding</keyword>
<evidence type="ECO:0000259" key="6">
    <source>
        <dbReference type="Pfam" id="PF00152"/>
    </source>
</evidence>
<proteinExistence type="predicted"/>
<gene>
    <name evidence="8" type="ORF">GBAR_LOCUS6376</name>
</gene>
<dbReference type="EMBL" id="CASHTH010000972">
    <property type="protein sequence ID" value="CAI8009525.1"/>
    <property type="molecule type" value="Genomic_DNA"/>
</dbReference>
<organism evidence="8 9">
    <name type="scientific">Geodia barretti</name>
    <name type="common">Barrett's horny sponge</name>
    <dbReference type="NCBI Taxonomy" id="519541"/>
    <lineage>
        <taxon>Eukaryota</taxon>
        <taxon>Metazoa</taxon>
        <taxon>Porifera</taxon>
        <taxon>Demospongiae</taxon>
        <taxon>Heteroscleromorpha</taxon>
        <taxon>Tetractinellida</taxon>
        <taxon>Astrophorina</taxon>
        <taxon>Geodiidae</taxon>
        <taxon>Geodia</taxon>
    </lineage>
</organism>
<dbReference type="GO" id="GO:0006422">
    <property type="term" value="P:aspartyl-tRNA aminoacylation"/>
    <property type="evidence" value="ECO:0007669"/>
    <property type="project" value="TreeGrafter"/>
</dbReference>
<accession>A0AA35RDM0</accession>
<evidence type="ECO:0000256" key="5">
    <source>
        <dbReference type="ARBA" id="ARBA00023146"/>
    </source>
</evidence>
<dbReference type="PANTHER" id="PTHR22594:SF5">
    <property type="entry name" value="ASPARTATE--TRNA LIGASE, MITOCHONDRIAL"/>
    <property type="match status" value="1"/>
</dbReference>
<keyword evidence="5" id="KW-0030">Aminoacyl-tRNA synthetase</keyword>
<protein>
    <submittedName>
        <fullName evidence="8">Aspartate--tRNA(Asp/Asn) ligase</fullName>
    </submittedName>
</protein>
<feature type="domain" description="OB" evidence="7">
    <location>
        <begin position="19"/>
        <end position="104"/>
    </location>
</feature>
<dbReference type="CDD" id="cd04317">
    <property type="entry name" value="EcAspRS_like_N"/>
    <property type="match status" value="1"/>
</dbReference>
<dbReference type="GO" id="GO:0004815">
    <property type="term" value="F:aspartate-tRNA ligase activity"/>
    <property type="evidence" value="ECO:0007669"/>
    <property type="project" value="TreeGrafter"/>
</dbReference>
<name>A0AA35RDM0_GEOBA</name>
<evidence type="ECO:0000256" key="4">
    <source>
        <dbReference type="ARBA" id="ARBA00022917"/>
    </source>
</evidence>
<dbReference type="Pfam" id="PF00152">
    <property type="entry name" value="tRNA-synt_2"/>
    <property type="match status" value="1"/>
</dbReference>
<feature type="domain" description="Aminoacyl-tRNA synthetase class II (D/K/N)" evidence="6">
    <location>
        <begin position="122"/>
        <end position="188"/>
    </location>
</feature>
<keyword evidence="1 8" id="KW-0436">Ligase</keyword>
<evidence type="ECO:0000256" key="2">
    <source>
        <dbReference type="ARBA" id="ARBA00022741"/>
    </source>
</evidence>
<dbReference type="Gene3D" id="3.30.930.10">
    <property type="entry name" value="Bira Bifunctional Protein, Domain 2"/>
    <property type="match status" value="1"/>
</dbReference>
<dbReference type="InterPro" id="IPR047089">
    <property type="entry name" value="Asp-tRNA-ligase_1_N"/>
</dbReference>
<reference evidence="8" key="1">
    <citation type="submission" date="2023-03" db="EMBL/GenBank/DDBJ databases">
        <authorList>
            <person name="Steffen K."/>
            <person name="Cardenas P."/>
        </authorList>
    </citation>
    <scope>NUCLEOTIDE SEQUENCE</scope>
</reference>
<evidence type="ECO:0000313" key="8">
    <source>
        <dbReference type="EMBL" id="CAI8009525.1"/>
    </source>
</evidence>
<dbReference type="SUPFAM" id="SSF50249">
    <property type="entry name" value="Nucleic acid-binding proteins"/>
    <property type="match status" value="1"/>
</dbReference>
<evidence type="ECO:0000256" key="1">
    <source>
        <dbReference type="ARBA" id="ARBA00022598"/>
    </source>
</evidence>
<dbReference type="Gene3D" id="2.40.50.140">
    <property type="entry name" value="Nucleic acid-binding proteins"/>
    <property type="match status" value="1"/>
</dbReference>
<dbReference type="Pfam" id="PF01336">
    <property type="entry name" value="tRNA_anti-codon"/>
    <property type="match status" value="1"/>
</dbReference>